<dbReference type="OrthoDB" id="9804243at2"/>
<dbReference type="CDD" id="cd00805">
    <property type="entry name" value="TyrRS_core"/>
    <property type="match status" value="1"/>
</dbReference>
<evidence type="ECO:0000256" key="4">
    <source>
        <dbReference type="ARBA" id="ARBA00022741"/>
    </source>
</evidence>
<dbReference type="EC" id="6.1.1.1" evidence="10"/>
<dbReference type="PRINTS" id="PR01040">
    <property type="entry name" value="TRNASYNTHTYR"/>
</dbReference>
<evidence type="ECO:0000256" key="7">
    <source>
        <dbReference type="ARBA" id="ARBA00022917"/>
    </source>
</evidence>
<evidence type="ECO:0000313" key="12">
    <source>
        <dbReference type="EMBL" id="MUG32723.1"/>
    </source>
</evidence>
<keyword evidence="7 10" id="KW-0648">Protein biosynthesis</keyword>
<evidence type="ECO:0000256" key="3">
    <source>
        <dbReference type="ARBA" id="ARBA00022598"/>
    </source>
</evidence>
<dbReference type="AlphaFoldDB" id="A0A844M1Q2"/>
<dbReference type="InterPro" id="IPR024108">
    <property type="entry name" value="Tyr-tRNA-ligase_bac_2"/>
</dbReference>
<dbReference type="InterPro" id="IPR036986">
    <property type="entry name" value="S4_RNA-bd_sf"/>
</dbReference>
<name>A0A844M1Q2_9GAMM</name>
<dbReference type="InterPro" id="IPR002305">
    <property type="entry name" value="aa-tRNA-synth_Ic"/>
</dbReference>
<comment type="caution">
    <text evidence="12">The sequence shown here is derived from an EMBL/GenBank/DDBJ whole genome shotgun (WGS) entry which is preliminary data.</text>
</comment>
<keyword evidence="3 10" id="KW-0436">Ligase</keyword>
<dbReference type="InterPro" id="IPR002307">
    <property type="entry name" value="Tyr-tRNA-ligase"/>
</dbReference>
<dbReference type="Proteomes" id="UP000442109">
    <property type="component" value="Unassembled WGS sequence"/>
</dbReference>
<comment type="subunit">
    <text evidence="1 10">Homodimer.</text>
</comment>
<evidence type="ECO:0000256" key="8">
    <source>
        <dbReference type="ARBA" id="ARBA00023146"/>
    </source>
</evidence>
<dbReference type="InterPro" id="IPR014729">
    <property type="entry name" value="Rossmann-like_a/b/a_fold"/>
</dbReference>
<evidence type="ECO:0000256" key="11">
    <source>
        <dbReference type="PROSITE-ProRule" id="PRU00182"/>
    </source>
</evidence>
<gene>
    <name evidence="10" type="primary">tyrS</name>
    <name evidence="12" type="ORF">GB996_07915</name>
</gene>
<dbReference type="GO" id="GO:0006437">
    <property type="term" value="P:tyrosyl-tRNA aminoacylation"/>
    <property type="evidence" value="ECO:0007669"/>
    <property type="project" value="UniProtKB-UniRule"/>
</dbReference>
<dbReference type="InterPro" id="IPR001412">
    <property type="entry name" value="aa-tRNA-synth_I_CS"/>
</dbReference>
<accession>A0A844M1Q2</accession>
<evidence type="ECO:0000256" key="5">
    <source>
        <dbReference type="ARBA" id="ARBA00022840"/>
    </source>
</evidence>
<evidence type="ECO:0000313" key="13">
    <source>
        <dbReference type="Proteomes" id="UP000442109"/>
    </source>
</evidence>
<dbReference type="Gene3D" id="3.10.290.10">
    <property type="entry name" value="RNA-binding S4 domain"/>
    <property type="match status" value="1"/>
</dbReference>
<dbReference type="RefSeq" id="WP_011961433.1">
    <property type="nucleotide sequence ID" value="NZ_WFKQ01000006.1"/>
</dbReference>
<dbReference type="SUPFAM" id="SSF55174">
    <property type="entry name" value="Alpha-L RNA-binding motif"/>
    <property type="match status" value="1"/>
</dbReference>
<dbReference type="PROSITE" id="PS00178">
    <property type="entry name" value="AA_TRNA_LIGASE_I"/>
    <property type="match status" value="1"/>
</dbReference>
<sequence>MSQATSEQSSSPSNALSLDEQLAIIKRGTHEIFSEEDLVAKLKLGRPLKIKAGFDPTAPDLHLGHTVLINKLKHFQDLGHEIYFLIGDYTAKIGDPSGKNTTRPPLTDEQVMANAKTYAEQVFKILDKEKTNVVFNSQWFNDMSAGDMIQLASQLTVSRMLERDDFAKRYASQTPIAIHEFLYPLVQGYDSIALEADVEMGGTDQTFNLLMGRTLQGRYGHEAQVCITVPILEGLDGVNKMSKSLGNYVGIEDAPGTMYQKILSMPDSLIHRYFEFLSFKPMSEVDALMAEMAAGRNPQEIKRILAEELIERFHGAEAAANAHKSAGNVLADGELPVDLPEVTLELEAGQEALFITQILNQADLAKNSAAAKDMLKRNAVKVDGEEVNAGFSLTSGQSVVIQAGKKAFAKVTIA</sequence>
<reference evidence="12 13" key="1">
    <citation type="journal article" date="2019" name="PLoS ONE">
        <title>Pup mortality in New Zealand sea lions (Phocarctos hookeri) at Enderby Island, Auckland Islands, 2013-18.</title>
        <authorList>
            <person name="Michael S.A."/>
            <person name="Hayman D.T.S."/>
            <person name="Gray R."/>
            <person name="Zhang J."/>
            <person name="Rogers L."/>
            <person name="Roe W.D."/>
        </authorList>
    </citation>
    <scope>NUCLEOTIDE SEQUENCE [LARGE SCALE GENOMIC DNA]</scope>
    <source>
        <strain evidence="12 13">SM868</strain>
    </source>
</reference>
<dbReference type="EMBL" id="WFKQ01000006">
    <property type="protein sequence ID" value="MUG32723.1"/>
    <property type="molecule type" value="Genomic_DNA"/>
</dbReference>
<dbReference type="SUPFAM" id="SSF52374">
    <property type="entry name" value="Nucleotidylyl transferase"/>
    <property type="match status" value="1"/>
</dbReference>
<comment type="similarity">
    <text evidence="10">Belongs to the class-I aminoacyl-tRNA synthetase family. TyrS type 2 subfamily.</text>
</comment>
<dbReference type="NCBIfam" id="TIGR00234">
    <property type="entry name" value="tyrS"/>
    <property type="match status" value="1"/>
</dbReference>
<dbReference type="GO" id="GO:0005829">
    <property type="term" value="C:cytosol"/>
    <property type="evidence" value="ECO:0007669"/>
    <property type="project" value="TreeGrafter"/>
</dbReference>
<dbReference type="FunFam" id="3.40.50.620:FF:000061">
    <property type="entry name" value="Tyrosine--tRNA ligase"/>
    <property type="match status" value="1"/>
</dbReference>
<dbReference type="PANTHER" id="PTHR11766:SF1">
    <property type="entry name" value="TYROSINE--TRNA LIGASE"/>
    <property type="match status" value="1"/>
</dbReference>
<dbReference type="PANTHER" id="PTHR11766">
    <property type="entry name" value="TYROSYL-TRNA SYNTHETASE"/>
    <property type="match status" value="1"/>
</dbReference>
<protein>
    <recommendedName>
        <fullName evidence="10">Tyrosine--tRNA ligase</fullName>
        <ecNumber evidence="10">6.1.1.1</ecNumber>
    </recommendedName>
    <alternativeName>
        <fullName evidence="10">Tyrosyl-tRNA synthetase</fullName>
        <shortName evidence="10">TyrRS</shortName>
    </alternativeName>
</protein>
<feature type="short sequence motif" description="'HIGH' region" evidence="10">
    <location>
        <begin position="56"/>
        <end position="65"/>
    </location>
</feature>
<keyword evidence="5 10" id="KW-0067">ATP-binding</keyword>
<feature type="short sequence motif" description="'KMSKS' region" evidence="10">
    <location>
        <begin position="240"/>
        <end position="244"/>
    </location>
</feature>
<evidence type="ECO:0000256" key="9">
    <source>
        <dbReference type="ARBA" id="ARBA00048248"/>
    </source>
</evidence>
<evidence type="ECO:0000256" key="10">
    <source>
        <dbReference type="HAMAP-Rule" id="MF_02007"/>
    </source>
</evidence>
<dbReference type="InterPro" id="IPR024088">
    <property type="entry name" value="Tyr-tRNA-ligase_bac-type"/>
</dbReference>
<dbReference type="PROSITE" id="PS50889">
    <property type="entry name" value="S4"/>
    <property type="match status" value="1"/>
</dbReference>
<keyword evidence="13" id="KW-1185">Reference proteome</keyword>
<keyword evidence="4 10" id="KW-0547">Nucleotide-binding</keyword>
<keyword evidence="6 11" id="KW-0694">RNA-binding</keyword>
<comment type="catalytic activity">
    <reaction evidence="9 10">
        <text>tRNA(Tyr) + L-tyrosine + ATP = L-tyrosyl-tRNA(Tyr) + AMP + diphosphate + H(+)</text>
        <dbReference type="Rhea" id="RHEA:10220"/>
        <dbReference type="Rhea" id="RHEA-COMP:9706"/>
        <dbReference type="Rhea" id="RHEA-COMP:9707"/>
        <dbReference type="ChEBI" id="CHEBI:15378"/>
        <dbReference type="ChEBI" id="CHEBI:30616"/>
        <dbReference type="ChEBI" id="CHEBI:33019"/>
        <dbReference type="ChEBI" id="CHEBI:58315"/>
        <dbReference type="ChEBI" id="CHEBI:78442"/>
        <dbReference type="ChEBI" id="CHEBI:78536"/>
        <dbReference type="ChEBI" id="CHEBI:456215"/>
        <dbReference type="EC" id="6.1.1.1"/>
    </reaction>
</comment>
<feature type="binding site" evidence="10">
    <location>
        <position position="243"/>
    </location>
    <ligand>
        <name>ATP</name>
        <dbReference type="ChEBI" id="CHEBI:30616"/>
    </ligand>
</feature>
<evidence type="ECO:0000256" key="6">
    <source>
        <dbReference type="ARBA" id="ARBA00022884"/>
    </source>
</evidence>
<dbReference type="GO" id="GO:0004831">
    <property type="term" value="F:tyrosine-tRNA ligase activity"/>
    <property type="evidence" value="ECO:0007669"/>
    <property type="project" value="UniProtKB-UniRule"/>
</dbReference>
<dbReference type="Gene3D" id="3.40.50.620">
    <property type="entry name" value="HUPs"/>
    <property type="match status" value="1"/>
</dbReference>
<organism evidence="12 13">
    <name type="scientific">Psychrobacter sanguinis</name>
    <dbReference type="NCBI Taxonomy" id="861445"/>
    <lineage>
        <taxon>Bacteria</taxon>
        <taxon>Pseudomonadati</taxon>
        <taxon>Pseudomonadota</taxon>
        <taxon>Gammaproteobacteria</taxon>
        <taxon>Moraxellales</taxon>
        <taxon>Moraxellaceae</taxon>
        <taxon>Psychrobacter</taxon>
    </lineage>
</organism>
<dbReference type="HAMAP" id="MF_02007">
    <property type="entry name" value="Tyr_tRNA_synth_type2"/>
    <property type="match status" value="1"/>
</dbReference>
<keyword evidence="2 10" id="KW-0963">Cytoplasm</keyword>
<comment type="function">
    <text evidence="10">Catalyzes the attachment of tyrosine to tRNA(Tyr) in a two-step reaction: tyrosine is first activated by ATP to form Tyr-AMP and then transferred to the acceptor end of tRNA(Tyr).</text>
</comment>
<dbReference type="GO" id="GO:0005524">
    <property type="term" value="F:ATP binding"/>
    <property type="evidence" value="ECO:0007669"/>
    <property type="project" value="UniProtKB-UniRule"/>
</dbReference>
<keyword evidence="8 10" id="KW-0030">Aminoacyl-tRNA synthetase</keyword>
<evidence type="ECO:0000256" key="1">
    <source>
        <dbReference type="ARBA" id="ARBA00011738"/>
    </source>
</evidence>
<dbReference type="GO" id="GO:0003723">
    <property type="term" value="F:RNA binding"/>
    <property type="evidence" value="ECO:0007669"/>
    <property type="project" value="UniProtKB-KW"/>
</dbReference>
<dbReference type="Gene3D" id="1.10.240.10">
    <property type="entry name" value="Tyrosyl-Transfer RNA Synthetase"/>
    <property type="match status" value="1"/>
</dbReference>
<comment type="subcellular location">
    <subcellularLocation>
        <location evidence="10">Cytoplasm</location>
    </subcellularLocation>
</comment>
<evidence type="ECO:0000256" key="2">
    <source>
        <dbReference type="ARBA" id="ARBA00022490"/>
    </source>
</evidence>
<proteinExistence type="inferred from homology"/>
<dbReference type="Pfam" id="PF00579">
    <property type="entry name" value="tRNA-synt_1b"/>
    <property type="match status" value="1"/>
</dbReference>